<keyword evidence="5" id="KW-0539">Nucleus</keyword>
<dbReference type="InterPro" id="IPR017930">
    <property type="entry name" value="Myb_dom"/>
</dbReference>
<reference evidence="10" key="1">
    <citation type="journal article" date="2016" name="Nature">
        <title>The genome of the seagrass Zostera marina reveals angiosperm adaptation to the sea.</title>
        <authorList>
            <person name="Olsen J.L."/>
            <person name="Rouze P."/>
            <person name="Verhelst B."/>
            <person name="Lin Y.-C."/>
            <person name="Bayer T."/>
            <person name="Collen J."/>
            <person name="Dattolo E."/>
            <person name="De Paoli E."/>
            <person name="Dittami S."/>
            <person name="Maumus F."/>
            <person name="Michel G."/>
            <person name="Kersting A."/>
            <person name="Lauritano C."/>
            <person name="Lohaus R."/>
            <person name="Toepel M."/>
            <person name="Tonon T."/>
            <person name="Vanneste K."/>
            <person name="Amirebrahimi M."/>
            <person name="Brakel J."/>
            <person name="Bostroem C."/>
            <person name="Chovatia M."/>
            <person name="Grimwood J."/>
            <person name="Jenkins J.W."/>
            <person name="Jueterbock A."/>
            <person name="Mraz A."/>
            <person name="Stam W.T."/>
            <person name="Tice H."/>
            <person name="Bornberg-Bauer E."/>
            <person name="Green P.J."/>
            <person name="Pearson G.A."/>
            <person name="Procaccini G."/>
            <person name="Duarte C.M."/>
            <person name="Schmutz J."/>
            <person name="Reusch T.B.H."/>
            <person name="Van de Peer Y."/>
        </authorList>
    </citation>
    <scope>NUCLEOTIDE SEQUENCE [LARGE SCALE GENOMIC DNA]</scope>
    <source>
        <strain evidence="10">cv. Finnish</strain>
    </source>
</reference>
<dbReference type="GO" id="GO:0005634">
    <property type="term" value="C:nucleus"/>
    <property type="evidence" value="ECO:0000318"/>
    <property type="project" value="GO_Central"/>
</dbReference>
<comment type="caution">
    <text evidence="9">The sequence shown here is derived from an EMBL/GenBank/DDBJ whole genome shotgun (WGS) entry which is preliminary data.</text>
</comment>
<evidence type="ECO:0000256" key="1">
    <source>
        <dbReference type="ARBA" id="ARBA00004123"/>
    </source>
</evidence>
<dbReference type="InterPro" id="IPR001005">
    <property type="entry name" value="SANT/Myb"/>
</dbReference>
<dbReference type="OrthoDB" id="901330at2759"/>
<evidence type="ECO:0000313" key="10">
    <source>
        <dbReference type="Proteomes" id="UP000036987"/>
    </source>
</evidence>
<feature type="domain" description="Myb-like" evidence="7">
    <location>
        <begin position="62"/>
        <end position="112"/>
    </location>
</feature>
<dbReference type="PROSITE" id="PS51294">
    <property type="entry name" value="HTH_MYB"/>
    <property type="match status" value="2"/>
</dbReference>
<organism evidence="9 10">
    <name type="scientific">Zostera marina</name>
    <name type="common">Eelgrass</name>
    <dbReference type="NCBI Taxonomy" id="29655"/>
    <lineage>
        <taxon>Eukaryota</taxon>
        <taxon>Viridiplantae</taxon>
        <taxon>Streptophyta</taxon>
        <taxon>Embryophyta</taxon>
        <taxon>Tracheophyta</taxon>
        <taxon>Spermatophyta</taxon>
        <taxon>Magnoliopsida</taxon>
        <taxon>Liliopsida</taxon>
        <taxon>Zosteraceae</taxon>
        <taxon>Zostera</taxon>
    </lineage>
</organism>
<feature type="domain" description="HTH myb-type" evidence="8">
    <location>
        <begin position="62"/>
        <end position="116"/>
    </location>
</feature>
<dbReference type="GO" id="GO:0006355">
    <property type="term" value="P:regulation of DNA-templated transcription"/>
    <property type="evidence" value="ECO:0000318"/>
    <property type="project" value="GO_Central"/>
</dbReference>
<feature type="domain" description="HTH myb-type" evidence="8">
    <location>
        <begin position="9"/>
        <end position="61"/>
    </location>
</feature>
<dbReference type="FunFam" id="1.10.10.60:FF:000121">
    <property type="entry name" value="Myb transcription factor"/>
    <property type="match status" value="1"/>
</dbReference>
<dbReference type="SUPFAM" id="SSF46689">
    <property type="entry name" value="Homeodomain-like"/>
    <property type="match status" value="1"/>
</dbReference>
<dbReference type="PROSITE" id="PS50090">
    <property type="entry name" value="MYB_LIKE"/>
    <property type="match status" value="2"/>
</dbReference>
<protein>
    <submittedName>
        <fullName evidence="9">Uncharacterized protein</fullName>
    </submittedName>
</protein>
<dbReference type="PANTHER" id="PTHR47999">
    <property type="entry name" value="TRANSCRIPTION FACTOR MYB8-RELATED-RELATED"/>
    <property type="match status" value="1"/>
</dbReference>
<comment type="subcellular location">
    <subcellularLocation>
        <location evidence="1">Nucleus</location>
    </subcellularLocation>
</comment>
<keyword evidence="4" id="KW-0804">Transcription</keyword>
<keyword evidence="2" id="KW-0805">Transcription regulation</keyword>
<dbReference type="PANTHER" id="PTHR47999:SF6">
    <property type="entry name" value="MYB-RELATED PROTEIN P"/>
    <property type="match status" value="1"/>
</dbReference>
<dbReference type="InterPro" id="IPR015495">
    <property type="entry name" value="Myb_TF_plants"/>
</dbReference>
<gene>
    <name evidence="9" type="ORF">ZOSMA_141G00270</name>
</gene>
<accession>A0A0K9PZX5</accession>
<name>A0A0K9PZX5_ZOSMR</name>
<dbReference type="InterPro" id="IPR009057">
    <property type="entry name" value="Homeodomain-like_sf"/>
</dbReference>
<dbReference type="Proteomes" id="UP000036987">
    <property type="component" value="Unassembled WGS sequence"/>
</dbReference>
<evidence type="ECO:0000259" key="7">
    <source>
        <dbReference type="PROSITE" id="PS50090"/>
    </source>
</evidence>
<evidence type="ECO:0000256" key="5">
    <source>
        <dbReference type="ARBA" id="ARBA00023242"/>
    </source>
</evidence>
<feature type="compositionally biased region" description="Low complexity" evidence="6">
    <location>
        <begin position="180"/>
        <end position="189"/>
    </location>
</feature>
<evidence type="ECO:0000313" key="9">
    <source>
        <dbReference type="EMBL" id="KMZ73755.1"/>
    </source>
</evidence>
<dbReference type="Pfam" id="PF00249">
    <property type="entry name" value="Myb_DNA-binding"/>
    <property type="match status" value="2"/>
</dbReference>
<feature type="compositionally biased region" description="Basic and acidic residues" evidence="6">
    <location>
        <begin position="165"/>
        <end position="174"/>
    </location>
</feature>
<evidence type="ECO:0000256" key="2">
    <source>
        <dbReference type="ARBA" id="ARBA00023015"/>
    </source>
</evidence>
<proteinExistence type="predicted"/>
<keyword evidence="3" id="KW-0238">DNA-binding</keyword>
<evidence type="ECO:0000256" key="3">
    <source>
        <dbReference type="ARBA" id="ARBA00023125"/>
    </source>
</evidence>
<sequence length="302" mass="34100">MGRAPCCAKVGLKKGKWTAEEDEKLVSYIKANGEGSWRSMPINAGLLRCGKSCRLRWINYLKDDLKRGNISPEEEEIIGRLQASLGNRWSLIATHLVGRTDNEIKNHWNSHLSRKLQLQRCPEIPLPVKKKRGRKPKSVIVGANDGRGKTPSRVRKLKQTSGDNKNADSVDGEKKKKNTTDTITGDGNNPVIAPVECNGAPSSGLTSENNGSSGGEFDMGELENMLLLDNFEEMTWNVDNVNYNRIWENIIDDSFFQPLVEITMNDNNDGEDEYRNLDRWFDPEFYTADSKWIDPEFYTTDG</sequence>
<dbReference type="Gene3D" id="1.10.10.60">
    <property type="entry name" value="Homeodomain-like"/>
    <property type="match status" value="2"/>
</dbReference>
<evidence type="ECO:0000259" key="8">
    <source>
        <dbReference type="PROSITE" id="PS51294"/>
    </source>
</evidence>
<dbReference type="AlphaFoldDB" id="A0A0K9PZX5"/>
<evidence type="ECO:0000256" key="6">
    <source>
        <dbReference type="SAM" id="MobiDB-lite"/>
    </source>
</evidence>
<dbReference type="GO" id="GO:0000987">
    <property type="term" value="F:cis-regulatory region sequence-specific DNA binding"/>
    <property type="evidence" value="ECO:0000318"/>
    <property type="project" value="GO_Central"/>
</dbReference>
<keyword evidence="10" id="KW-1185">Reference proteome</keyword>
<feature type="domain" description="Myb-like" evidence="7">
    <location>
        <begin position="9"/>
        <end position="61"/>
    </location>
</feature>
<evidence type="ECO:0000256" key="4">
    <source>
        <dbReference type="ARBA" id="ARBA00023163"/>
    </source>
</evidence>
<dbReference type="SMART" id="SM00717">
    <property type="entry name" value="SANT"/>
    <property type="match status" value="2"/>
</dbReference>
<dbReference type="CDD" id="cd00167">
    <property type="entry name" value="SANT"/>
    <property type="match status" value="2"/>
</dbReference>
<feature type="region of interest" description="Disordered" evidence="6">
    <location>
        <begin position="128"/>
        <end position="192"/>
    </location>
</feature>
<dbReference type="EMBL" id="LFYR01000537">
    <property type="protein sequence ID" value="KMZ73755.1"/>
    <property type="molecule type" value="Genomic_DNA"/>
</dbReference>
<feature type="compositionally biased region" description="Basic residues" evidence="6">
    <location>
        <begin position="128"/>
        <end position="137"/>
    </location>
</feature>